<protein>
    <recommendedName>
        <fullName evidence="2">Serine aminopeptidase S33 domain-containing protein</fullName>
    </recommendedName>
</protein>
<dbReference type="PANTHER" id="PTHR12277:SF39">
    <property type="entry name" value="SERINE AMINOPEPTIDASE S33 DOMAIN-CONTAINING PROTEIN"/>
    <property type="match status" value="1"/>
</dbReference>
<dbReference type="AlphaFoldDB" id="A0AA36GDM0"/>
<dbReference type="Gene3D" id="3.40.50.1820">
    <property type="entry name" value="alpha/beta hydrolase"/>
    <property type="match status" value="1"/>
</dbReference>
<dbReference type="GO" id="GO:0010008">
    <property type="term" value="C:endosome membrane"/>
    <property type="evidence" value="ECO:0007669"/>
    <property type="project" value="TreeGrafter"/>
</dbReference>
<feature type="transmembrane region" description="Helical" evidence="1">
    <location>
        <begin position="530"/>
        <end position="554"/>
    </location>
</feature>
<reference evidence="3" key="1">
    <citation type="submission" date="2023-06" db="EMBL/GenBank/DDBJ databases">
        <authorList>
            <person name="Delattre M."/>
        </authorList>
    </citation>
    <scope>NUCLEOTIDE SEQUENCE</scope>
    <source>
        <strain evidence="3">AF72</strain>
    </source>
</reference>
<dbReference type="Proteomes" id="UP001177023">
    <property type="component" value="Unassembled WGS sequence"/>
</dbReference>
<accession>A0AA36GDM0</accession>
<dbReference type="InterPro" id="IPR029058">
    <property type="entry name" value="AB_hydrolase_fold"/>
</dbReference>
<dbReference type="PANTHER" id="PTHR12277">
    <property type="entry name" value="ALPHA/BETA HYDROLASE DOMAIN-CONTAINING PROTEIN"/>
    <property type="match status" value="1"/>
</dbReference>
<feature type="non-terminal residue" evidence="3">
    <location>
        <position position="638"/>
    </location>
</feature>
<evidence type="ECO:0000313" key="4">
    <source>
        <dbReference type="Proteomes" id="UP001177023"/>
    </source>
</evidence>
<feature type="transmembrane region" description="Helical" evidence="1">
    <location>
        <begin position="490"/>
        <end position="509"/>
    </location>
</feature>
<organism evidence="3 4">
    <name type="scientific">Mesorhabditis spiculigera</name>
    <dbReference type="NCBI Taxonomy" id="96644"/>
    <lineage>
        <taxon>Eukaryota</taxon>
        <taxon>Metazoa</taxon>
        <taxon>Ecdysozoa</taxon>
        <taxon>Nematoda</taxon>
        <taxon>Chromadorea</taxon>
        <taxon>Rhabditida</taxon>
        <taxon>Rhabditina</taxon>
        <taxon>Rhabditomorpha</taxon>
        <taxon>Rhabditoidea</taxon>
        <taxon>Rhabditidae</taxon>
        <taxon>Mesorhabditinae</taxon>
        <taxon>Mesorhabditis</taxon>
    </lineage>
</organism>
<keyword evidence="4" id="KW-1185">Reference proteome</keyword>
<dbReference type="SUPFAM" id="SSF53474">
    <property type="entry name" value="alpha/beta-Hydrolases"/>
    <property type="match status" value="1"/>
</dbReference>
<feature type="domain" description="Serine aminopeptidase S33" evidence="2">
    <location>
        <begin position="177"/>
        <end position="253"/>
    </location>
</feature>
<proteinExistence type="predicted"/>
<dbReference type="GO" id="GO:0005886">
    <property type="term" value="C:plasma membrane"/>
    <property type="evidence" value="ECO:0007669"/>
    <property type="project" value="TreeGrafter"/>
</dbReference>
<dbReference type="GO" id="GO:0008474">
    <property type="term" value="F:palmitoyl-(protein) hydrolase activity"/>
    <property type="evidence" value="ECO:0007669"/>
    <property type="project" value="TreeGrafter"/>
</dbReference>
<dbReference type="Pfam" id="PF12146">
    <property type="entry name" value="Hydrolase_4"/>
    <property type="match status" value="1"/>
</dbReference>
<dbReference type="EMBL" id="CATQJA010002709">
    <property type="protein sequence ID" value="CAJ0587165.1"/>
    <property type="molecule type" value="Genomic_DNA"/>
</dbReference>
<evidence type="ECO:0000259" key="2">
    <source>
        <dbReference type="Pfam" id="PF12146"/>
    </source>
</evidence>
<name>A0AA36GDM0_9BILA</name>
<dbReference type="InterPro" id="IPR022742">
    <property type="entry name" value="Hydrolase_4"/>
</dbReference>
<keyword evidence="1" id="KW-0812">Transmembrane</keyword>
<feature type="transmembrane region" description="Helical" evidence="1">
    <location>
        <begin position="464"/>
        <end position="484"/>
    </location>
</feature>
<evidence type="ECO:0000313" key="3">
    <source>
        <dbReference type="EMBL" id="CAJ0587165.1"/>
    </source>
</evidence>
<feature type="transmembrane region" description="Helical" evidence="1">
    <location>
        <begin position="566"/>
        <end position="592"/>
    </location>
</feature>
<keyword evidence="1" id="KW-0472">Membrane</keyword>
<evidence type="ECO:0000256" key="1">
    <source>
        <dbReference type="SAM" id="Phobius"/>
    </source>
</evidence>
<sequence>MMNDGVPDDDDDLNLRREERVKTGFWQQCLMAVKGCGLFCYLACPPIPEHVARKFAFHPPPRGEEYILRRSDKPTEWTTDARQVHGKPFYIELTAAGGRKSESQRDSPENVNLRSRCKFFTVETRRKNTIVAVHAKPRMLRDEHQVVIFAQPNSTDLGWWTAPVSSNVMHMADRFACDVVAFDYSGFGCSSGYPSEGNIYSDITAVYAHVRQTRPHAEIILMGYSIGTTCAVDLASTRPAGLTGVILVAPFASGMRLFLAPETVESGGSFCLQLDRFKNVDKVAQIDVPTLICHGNDDVTTPVSHGKHPVPMLIMHGADHSSILNERTSETMARINRFLRHETSGSRPKPPEYISNMILNPEPIVVVADDDCKSGGQGTSVVSMTEIDLRTEPKASDDRIPIKVGEKAPLSHCLGRLVCQRIRAAVCALPTILTHRRATDFGEMEAVTRNADWGFLQRKPYGTLMALQTVLAFALLVLTVVAPYKYDGAYWASGISGTIFLSSLLYNLLHVFRLQNKLLNIGTATVYCPATLIIFVMSVIFGLCMCFPLLTYLIDSIDSLRYQFRHILFTFIGLLLVAGQVLVNLYLAILLFRAAPNSQALKLSTLYIEGSKIEPLMPGPTYSSPTAAHPPPHPQFTL</sequence>
<keyword evidence="1" id="KW-1133">Transmembrane helix</keyword>
<gene>
    <name evidence="3" type="ORF">MSPICULIGERA_LOCUS25142</name>
</gene>
<comment type="caution">
    <text evidence="3">The sequence shown here is derived from an EMBL/GenBank/DDBJ whole genome shotgun (WGS) entry which is preliminary data.</text>
</comment>